<dbReference type="InterPro" id="IPR008254">
    <property type="entry name" value="Flavodoxin/NO_synth"/>
</dbReference>
<dbReference type="SUPFAM" id="SSF52218">
    <property type="entry name" value="Flavoproteins"/>
    <property type="match status" value="1"/>
</dbReference>
<dbReference type="PRINTS" id="PR00371">
    <property type="entry name" value="FPNCR"/>
</dbReference>
<evidence type="ECO:0000256" key="3">
    <source>
        <dbReference type="ARBA" id="ARBA00022982"/>
    </source>
</evidence>
<feature type="compositionally biased region" description="Basic and acidic residues" evidence="4">
    <location>
        <begin position="250"/>
        <end position="260"/>
    </location>
</feature>
<dbReference type="InterPro" id="IPR001709">
    <property type="entry name" value="Flavoprot_Pyr_Nucl_cyt_Rdtase"/>
</dbReference>
<keyword evidence="3" id="KW-0813">Transport</keyword>
<name>A0A4Y7X8Y4_9GAMM</name>
<dbReference type="CDD" id="cd06200">
    <property type="entry name" value="SiR_like1"/>
    <property type="match status" value="1"/>
</dbReference>
<keyword evidence="9" id="KW-1185">Reference proteome</keyword>
<keyword evidence="1" id="KW-0285">Flavoprotein</keyword>
<dbReference type="GO" id="GO:0010181">
    <property type="term" value="F:FMN binding"/>
    <property type="evidence" value="ECO:0007669"/>
    <property type="project" value="InterPro"/>
</dbReference>
<reference evidence="8 9" key="1">
    <citation type="submission" date="2019-03" db="EMBL/GenBank/DDBJ databases">
        <title>Alkanindiges illinoisensis: a potential pathogenic isolated from ascites of a gastric cancer patient with abdominal metastasis.</title>
        <authorList>
            <person name="Hu X."/>
            <person name="Yang B."/>
            <person name="Yan X."/>
            <person name="Lin L."/>
            <person name="Zhao H."/>
            <person name="Zhou F."/>
            <person name="Su B."/>
            <person name="Chen J."/>
            <person name="Rui Y."/>
            <person name="Wang Q."/>
            <person name="Zheng L."/>
        </authorList>
    </citation>
    <scope>NUCLEOTIDE SEQUENCE [LARGE SCALE GENOMIC DNA]</scope>
    <source>
        <strain evidence="8 9">NFYY 23406</strain>
    </source>
</reference>
<sequence length="892" mass="100291">MLKKILFQLHWFFGISAGLILAIMGVTGAIYSYEEPITKILNPDSFVVQAQPGTMLSPAQLYAAYQRQYPDQAINAVTVAASKTEAASVNVAAPGSRRGKTYNVNPYTAERLPEASSEAFFHFIEDLHRRLTMGEFGKQLTGISTIILIYFIFSGLYLRWPKKSSAREWLVVKKNLKGRSFLWNLHAVVGTWVLVFYLLLALTGLTWSYNWYRTAAYNVMGVEPPQPSSQQQSRQQGGQPGGPREPGAGEQRKPNGERPMRAQQDGVPASGRGSQDSNARGKSKVNPDQALNQGWQVFSQTVKSYSTATFRLPEKGSTLEVSFVDTVPQHERARNTLKYNLTQRKIEELSFYKDKALNEKIMSSILPVHRGSFFGPVWQFLTMLAALSMPLFFITGWMLYLKRRNQKKLTLAAQQLSPLAGSDQSPWLVIYASQTGFAEQVAWRTAQSLQQANIPAQVISMDQLGIDQLKTATTALFVVSTYGQGEPPDHARAFAKKYLQQPVDLSQLSYAVLALGDKEYQATYCAFGKQLDQWLEDGSANRLFECIEVNYGSNTDLNRWHDALSLVTHTRLDSMVITKVFDEWQLQSRELLNSGSLGEPAFEIRLVAQHDALWNAGDIAEIQPGNSDDIITAFLAKHELHAESQVQLHDKQMPLFKALRYLNLSSNVTASIPQKFGVQEWLEQLQPLPWREYSIASVPQDGYLSLVVRQNKTGNGPDLSLNLGLGSGWLTAHAAVGQNILLRIRSNESFHAPDDNRPVILIGNGTGIAGLMGILKYRALHGFNRNWLIFGERQRERDYFFAQQLEQWHINQHLHILDLVFSRDQPERRYVQHCLLAQKEQVQQWVEQGASIYVCGSIDGMAPAVDEALIQILGEATLEQLTLAGRYRRDVY</sequence>
<dbReference type="InterPro" id="IPR001094">
    <property type="entry name" value="Flavdoxin-like"/>
</dbReference>
<dbReference type="InterPro" id="IPR001433">
    <property type="entry name" value="OxRdtase_FAD/NAD-bd"/>
</dbReference>
<evidence type="ECO:0000313" key="8">
    <source>
        <dbReference type="EMBL" id="TEU23407.1"/>
    </source>
</evidence>
<dbReference type="OrthoDB" id="9816402at2"/>
<feature type="transmembrane region" description="Helical" evidence="5">
    <location>
        <begin position="377"/>
        <end position="401"/>
    </location>
</feature>
<dbReference type="PROSITE" id="PS50902">
    <property type="entry name" value="FLAVODOXIN_LIKE"/>
    <property type="match status" value="1"/>
</dbReference>
<evidence type="ECO:0000256" key="2">
    <source>
        <dbReference type="ARBA" id="ARBA00022643"/>
    </source>
</evidence>
<dbReference type="AlphaFoldDB" id="A0A4Y7X8Y4"/>
<dbReference type="PROSITE" id="PS51384">
    <property type="entry name" value="FAD_FR"/>
    <property type="match status" value="1"/>
</dbReference>
<dbReference type="Gene3D" id="3.40.50.360">
    <property type="match status" value="1"/>
</dbReference>
<accession>A0A4Y7X8Y4</accession>
<gene>
    <name evidence="8" type="ORF">E2B99_13960</name>
</gene>
<feature type="transmembrane region" description="Helical" evidence="5">
    <location>
        <begin position="12"/>
        <end position="33"/>
    </location>
</feature>
<protein>
    <recommendedName>
        <fullName evidence="10">Flavodoxin</fullName>
    </recommendedName>
</protein>
<evidence type="ECO:0000259" key="7">
    <source>
        <dbReference type="PROSITE" id="PS51384"/>
    </source>
</evidence>
<dbReference type="GO" id="GO:0016491">
    <property type="term" value="F:oxidoreductase activity"/>
    <property type="evidence" value="ECO:0007669"/>
    <property type="project" value="InterPro"/>
</dbReference>
<evidence type="ECO:0000313" key="9">
    <source>
        <dbReference type="Proteomes" id="UP000297834"/>
    </source>
</evidence>
<dbReference type="InterPro" id="IPR029039">
    <property type="entry name" value="Flavoprotein-like_sf"/>
</dbReference>
<dbReference type="Gene3D" id="3.40.50.80">
    <property type="entry name" value="Nucleotide-binding domain of ferredoxin-NADP reductase (FNR) module"/>
    <property type="match status" value="1"/>
</dbReference>
<keyword evidence="2" id="KW-0288">FMN</keyword>
<feature type="domain" description="FAD-binding FR-type" evidence="7">
    <location>
        <begin position="579"/>
        <end position="753"/>
    </location>
</feature>
<dbReference type="SUPFAM" id="SSF63380">
    <property type="entry name" value="Riboflavin synthase domain-like"/>
    <property type="match status" value="1"/>
</dbReference>
<comment type="caution">
    <text evidence="8">The sequence shown here is derived from an EMBL/GenBank/DDBJ whole genome shotgun (WGS) entry which is preliminary data.</text>
</comment>
<dbReference type="InterPro" id="IPR005625">
    <property type="entry name" value="PepSY-ass_TM"/>
</dbReference>
<dbReference type="InterPro" id="IPR017938">
    <property type="entry name" value="Riboflavin_synthase-like_b-brl"/>
</dbReference>
<feature type="transmembrane region" description="Helical" evidence="5">
    <location>
        <begin position="181"/>
        <end position="202"/>
    </location>
</feature>
<keyword evidence="5" id="KW-1133">Transmembrane helix</keyword>
<feature type="transmembrane region" description="Helical" evidence="5">
    <location>
        <begin position="140"/>
        <end position="160"/>
    </location>
</feature>
<keyword evidence="3" id="KW-0249">Electron transport</keyword>
<dbReference type="SUPFAM" id="SSF52343">
    <property type="entry name" value="Ferredoxin reductase-like, C-terminal NADP-linked domain"/>
    <property type="match status" value="1"/>
</dbReference>
<dbReference type="PRINTS" id="PR00369">
    <property type="entry name" value="FLAVODOXIN"/>
</dbReference>
<organism evidence="8 9">
    <name type="scientific">Alkanindiges illinoisensis</name>
    <dbReference type="NCBI Taxonomy" id="197183"/>
    <lineage>
        <taxon>Bacteria</taxon>
        <taxon>Pseudomonadati</taxon>
        <taxon>Pseudomonadota</taxon>
        <taxon>Gammaproteobacteria</taxon>
        <taxon>Moraxellales</taxon>
        <taxon>Moraxellaceae</taxon>
        <taxon>Alkanindiges</taxon>
    </lineage>
</organism>
<evidence type="ECO:0000256" key="5">
    <source>
        <dbReference type="SAM" id="Phobius"/>
    </source>
</evidence>
<evidence type="ECO:0000256" key="1">
    <source>
        <dbReference type="ARBA" id="ARBA00022630"/>
    </source>
</evidence>
<dbReference type="Pfam" id="PF00258">
    <property type="entry name" value="Flavodoxin_1"/>
    <property type="match status" value="1"/>
</dbReference>
<dbReference type="EMBL" id="SNTY01000085">
    <property type="protein sequence ID" value="TEU23407.1"/>
    <property type="molecule type" value="Genomic_DNA"/>
</dbReference>
<dbReference type="Pfam" id="PF00175">
    <property type="entry name" value="NAD_binding_1"/>
    <property type="match status" value="1"/>
</dbReference>
<keyword evidence="5" id="KW-0812">Transmembrane</keyword>
<dbReference type="InterPro" id="IPR017927">
    <property type="entry name" value="FAD-bd_FR_type"/>
</dbReference>
<dbReference type="Proteomes" id="UP000297834">
    <property type="component" value="Unassembled WGS sequence"/>
</dbReference>
<dbReference type="Pfam" id="PF03929">
    <property type="entry name" value="PepSY_TM"/>
    <property type="match status" value="1"/>
</dbReference>
<evidence type="ECO:0000256" key="4">
    <source>
        <dbReference type="SAM" id="MobiDB-lite"/>
    </source>
</evidence>
<feature type="domain" description="Flavodoxin-like" evidence="6">
    <location>
        <begin position="427"/>
        <end position="565"/>
    </location>
</feature>
<evidence type="ECO:0000259" key="6">
    <source>
        <dbReference type="PROSITE" id="PS50902"/>
    </source>
</evidence>
<evidence type="ECO:0008006" key="10">
    <source>
        <dbReference type="Google" id="ProtNLM"/>
    </source>
</evidence>
<dbReference type="InterPro" id="IPR039261">
    <property type="entry name" value="FNR_nucleotide-bd"/>
</dbReference>
<keyword evidence="5" id="KW-0472">Membrane</keyword>
<dbReference type="STRING" id="1120977.GCA_000619845_01476"/>
<feature type="compositionally biased region" description="Low complexity" evidence="4">
    <location>
        <begin position="228"/>
        <end position="237"/>
    </location>
</feature>
<feature type="region of interest" description="Disordered" evidence="4">
    <location>
        <begin position="223"/>
        <end position="287"/>
    </location>
</feature>
<dbReference type="PANTHER" id="PTHR34219:SF3">
    <property type="entry name" value="BLL7967 PROTEIN"/>
    <property type="match status" value="1"/>
</dbReference>
<dbReference type="RefSeq" id="WP_134245875.1">
    <property type="nucleotide sequence ID" value="NZ_SNTY01000085.1"/>
</dbReference>
<proteinExistence type="predicted"/>
<dbReference type="PANTHER" id="PTHR34219">
    <property type="entry name" value="IRON-REGULATED INNER MEMBRANE PROTEIN-RELATED"/>
    <property type="match status" value="1"/>
</dbReference>